<dbReference type="PANTHER" id="PTHR42801">
    <property type="entry name" value="THIOREDOXIN-DEPENDENT PEROXIDE REDUCTASE"/>
    <property type="match status" value="1"/>
</dbReference>
<dbReference type="InterPro" id="IPR013766">
    <property type="entry name" value="Thioredoxin_domain"/>
</dbReference>
<keyword evidence="8" id="KW-0676">Redox-active center</keyword>
<dbReference type="KEGG" id="nli:G3M70_08440"/>
<evidence type="ECO:0000256" key="8">
    <source>
        <dbReference type="ARBA" id="ARBA00023284"/>
    </source>
</evidence>
<evidence type="ECO:0000256" key="2">
    <source>
        <dbReference type="ARBA" id="ARBA00011245"/>
    </source>
</evidence>
<evidence type="ECO:0000256" key="7">
    <source>
        <dbReference type="ARBA" id="ARBA00023157"/>
    </source>
</evidence>
<dbReference type="CDD" id="cd03017">
    <property type="entry name" value="PRX_BCP"/>
    <property type="match status" value="1"/>
</dbReference>
<evidence type="ECO:0000256" key="6">
    <source>
        <dbReference type="ARBA" id="ARBA00023002"/>
    </source>
</evidence>
<evidence type="ECO:0000256" key="13">
    <source>
        <dbReference type="PIRSR" id="PIRSR000239-1"/>
    </source>
</evidence>
<dbReference type="SUPFAM" id="SSF52833">
    <property type="entry name" value="Thioredoxin-like"/>
    <property type="match status" value="1"/>
</dbReference>
<evidence type="ECO:0000256" key="3">
    <source>
        <dbReference type="ARBA" id="ARBA00013017"/>
    </source>
</evidence>
<sequence>MLSVGTEAPDFLVNDHNGNRINLKELRGKKVILWFYPKADTPGCTMEGKGFRDDYMKLQAKNTQVLGVSLDNEADNKAFAEKFEFPYPLLCDVGREISMAYHAIQSKDDGYANRITYVIDEQGIIAEAIEEVDTKTHSSDLCSRL</sequence>
<dbReference type="FunFam" id="3.40.30.10:FF:000007">
    <property type="entry name" value="Thioredoxin-dependent thiol peroxidase"/>
    <property type="match status" value="1"/>
</dbReference>
<dbReference type="InterPro" id="IPR050924">
    <property type="entry name" value="Peroxiredoxin_BCP/PrxQ"/>
</dbReference>
<dbReference type="InterPro" id="IPR036249">
    <property type="entry name" value="Thioredoxin-like_sf"/>
</dbReference>
<proteinExistence type="inferred from homology"/>
<protein>
    <recommendedName>
        <fullName evidence="3">thioredoxin-dependent peroxiredoxin</fullName>
        <ecNumber evidence="3">1.11.1.24</ecNumber>
    </recommendedName>
    <alternativeName>
        <fullName evidence="9">Thioredoxin peroxidase</fullName>
    </alternativeName>
    <alternativeName>
        <fullName evidence="11">Thioredoxin-dependent peroxiredoxin Bcp</fullName>
    </alternativeName>
</protein>
<reference evidence="15 16" key="1">
    <citation type="submission" date="2020-02" db="EMBL/GenBank/DDBJ databases">
        <title>Genomic and physiological characterization of two novel Nitrospinaceae genera.</title>
        <authorList>
            <person name="Mueller A.J."/>
            <person name="Jung M.-Y."/>
            <person name="Strachan C.R."/>
            <person name="Herbold C.W."/>
            <person name="Kirkegaard R.H."/>
            <person name="Daims H."/>
        </authorList>
    </citation>
    <scope>NUCLEOTIDE SEQUENCE [LARGE SCALE GENOMIC DNA]</scope>
    <source>
        <strain evidence="15">EB</strain>
    </source>
</reference>
<dbReference type="EC" id="1.11.1.24" evidence="3"/>
<evidence type="ECO:0000313" key="16">
    <source>
        <dbReference type="Proteomes" id="UP000594688"/>
    </source>
</evidence>
<evidence type="ECO:0000256" key="4">
    <source>
        <dbReference type="ARBA" id="ARBA00022559"/>
    </source>
</evidence>
<dbReference type="InterPro" id="IPR000866">
    <property type="entry name" value="AhpC/TSA"/>
</dbReference>
<dbReference type="PIRSF" id="PIRSF000239">
    <property type="entry name" value="AHPC"/>
    <property type="match status" value="1"/>
</dbReference>
<gene>
    <name evidence="15" type="ORF">G3M70_08440</name>
</gene>
<comment type="subunit">
    <text evidence="2">Monomer.</text>
</comment>
<feature type="domain" description="Thioredoxin" evidence="14">
    <location>
        <begin position="2"/>
        <end position="145"/>
    </location>
</feature>
<name>A0A7T0BVW5_9BACT</name>
<dbReference type="PANTHER" id="PTHR42801:SF4">
    <property type="entry name" value="AHPC_TSA FAMILY PROTEIN"/>
    <property type="match status" value="1"/>
</dbReference>
<dbReference type="Gene3D" id="3.40.30.10">
    <property type="entry name" value="Glutaredoxin"/>
    <property type="match status" value="1"/>
</dbReference>
<evidence type="ECO:0000256" key="9">
    <source>
        <dbReference type="ARBA" id="ARBA00032824"/>
    </source>
</evidence>
<dbReference type="Proteomes" id="UP000594688">
    <property type="component" value="Chromosome"/>
</dbReference>
<dbReference type="AlphaFoldDB" id="A0A7T0BVW5"/>
<dbReference type="GO" id="GO:0034599">
    <property type="term" value="P:cellular response to oxidative stress"/>
    <property type="evidence" value="ECO:0007669"/>
    <property type="project" value="TreeGrafter"/>
</dbReference>
<dbReference type="PROSITE" id="PS51352">
    <property type="entry name" value="THIOREDOXIN_2"/>
    <property type="match status" value="1"/>
</dbReference>
<evidence type="ECO:0000313" key="15">
    <source>
        <dbReference type="EMBL" id="QPJ61899.1"/>
    </source>
</evidence>
<accession>A0A7T0BVW5</accession>
<comment type="function">
    <text evidence="1">Thiol-specific peroxidase that catalyzes the reduction of hydrogen peroxide and organic hydroperoxides to water and alcohols, respectively. Plays a role in cell protection against oxidative stress by detoxifying peroxides and as sensor of hydrogen peroxide-mediated signaling events.</text>
</comment>
<evidence type="ECO:0000256" key="1">
    <source>
        <dbReference type="ARBA" id="ARBA00003330"/>
    </source>
</evidence>
<comment type="catalytic activity">
    <reaction evidence="12">
        <text>a hydroperoxide + [thioredoxin]-dithiol = an alcohol + [thioredoxin]-disulfide + H2O</text>
        <dbReference type="Rhea" id="RHEA:62620"/>
        <dbReference type="Rhea" id="RHEA-COMP:10698"/>
        <dbReference type="Rhea" id="RHEA-COMP:10700"/>
        <dbReference type="ChEBI" id="CHEBI:15377"/>
        <dbReference type="ChEBI" id="CHEBI:29950"/>
        <dbReference type="ChEBI" id="CHEBI:30879"/>
        <dbReference type="ChEBI" id="CHEBI:35924"/>
        <dbReference type="ChEBI" id="CHEBI:50058"/>
        <dbReference type="EC" id="1.11.1.24"/>
    </reaction>
</comment>
<keyword evidence="4" id="KW-0575">Peroxidase</keyword>
<dbReference type="GO" id="GO:0008379">
    <property type="term" value="F:thioredoxin peroxidase activity"/>
    <property type="evidence" value="ECO:0007669"/>
    <property type="project" value="TreeGrafter"/>
</dbReference>
<dbReference type="EMBL" id="CP048685">
    <property type="protein sequence ID" value="QPJ61899.1"/>
    <property type="molecule type" value="Genomic_DNA"/>
</dbReference>
<evidence type="ECO:0000259" key="14">
    <source>
        <dbReference type="PROSITE" id="PS51352"/>
    </source>
</evidence>
<keyword evidence="6" id="KW-0560">Oxidoreductase</keyword>
<feature type="active site" description="Cysteine sulfenic acid (-SOH) intermediate; for peroxidase activity" evidence="13">
    <location>
        <position position="44"/>
    </location>
</feature>
<comment type="similarity">
    <text evidence="10">Belongs to the peroxiredoxin family. BCP/PrxQ subfamily.</text>
</comment>
<dbReference type="GO" id="GO:0045454">
    <property type="term" value="P:cell redox homeostasis"/>
    <property type="evidence" value="ECO:0007669"/>
    <property type="project" value="TreeGrafter"/>
</dbReference>
<keyword evidence="7" id="KW-1015">Disulfide bond</keyword>
<evidence type="ECO:0000256" key="5">
    <source>
        <dbReference type="ARBA" id="ARBA00022862"/>
    </source>
</evidence>
<dbReference type="Pfam" id="PF00578">
    <property type="entry name" value="AhpC-TSA"/>
    <property type="match status" value="1"/>
</dbReference>
<organism evidence="15 16">
    <name type="scientific">Candidatus Nitronauta litoralis</name>
    <dbReference type="NCBI Taxonomy" id="2705533"/>
    <lineage>
        <taxon>Bacteria</taxon>
        <taxon>Pseudomonadati</taxon>
        <taxon>Nitrospinota/Tectimicrobiota group</taxon>
        <taxon>Nitrospinota</taxon>
        <taxon>Nitrospinia</taxon>
        <taxon>Nitrospinales</taxon>
        <taxon>Nitrospinaceae</taxon>
        <taxon>Candidatus Nitronauta</taxon>
    </lineage>
</organism>
<evidence type="ECO:0000256" key="11">
    <source>
        <dbReference type="ARBA" id="ARBA00042639"/>
    </source>
</evidence>
<dbReference type="GO" id="GO:0005737">
    <property type="term" value="C:cytoplasm"/>
    <property type="evidence" value="ECO:0007669"/>
    <property type="project" value="TreeGrafter"/>
</dbReference>
<evidence type="ECO:0000256" key="12">
    <source>
        <dbReference type="ARBA" id="ARBA00049091"/>
    </source>
</evidence>
<keyword evidence="5" id="KW-0049">Antioxidant</keyword>
<dbReference type="InterPro" id="IPR024706">
    <property type="entry name" value="Peroxiredoxin_AhpC-typ"/>
</dbReference>
<evidence type="ECO:0000256" key="10">
    <source>
        <dbReference type="ARBA" id="ARBA00038489"/>
    </source>
</evidence>